<dbReference type="AlphaFoldDB" id="A0A919TIL9"/>
<evidence type="ECO:0000313" key="2">
    <source>
        <dbReference type="EMBL" id="GIM95686.1"/>
    </source>
</evidence>
<proteinExistence type="predicted"/>
<evidence type="ECO:0000256" key="1">
    <source>
        <dbReference type="SAM" id="MobiDB-lite"/>
    </source>
</evidence>
<feature type="region of interest" description="Disordered" evidence="1">
    <location>
        <begin position="71"/>
        <end position="107"/>
    </location>
</feature>
<feature type="compositionally biased region" description="Gly residues" evidence="1">
    <location>
        <begin position="98"/>
        <end position="107"/>
    </location>
</feature>
<gene>
    <name evidence="2" type="ORF">Ato02nite_074790</name>
</gene>
<protein>
    <submittedName>
        <fullName evidence="2">Uncharacterized protein</fullName>
    </submittedName>
</protein>
<sequence length="107" mass="12194">MLIDPSLDILTPPYTPLSQVLVWRWPVKALRELMYALPTYAEPPTYLSRTHQMPRHVTRLRVASTFLGKRYKNATAHDTTQDNRDTRARLNRRSSMGNPGGGSSTAR</sequence>
<keyword evidence="3" id="KW-1185">Reference proteome</keyword>
<dbReference type="Proteomes" id="UP000677082">
    <property type="component" value="Unassembled WGS sequence"/>
</dbReference>
<organism evidence="2 3">
    <name type="scientific">Paractinoplanes toevensis</name>
    <dbReference type="NCBI Taxonomy" id="571911"/>
    <lineage>
        <taxon>Bacteria</taxon>
        <taxon>Bacillati</taxon>
        <taxon>Actinomycetota</taxon>
        <taxon>Actinomycetes</taxon>
        <taxon>Micromonosporales</taxon>
        <taxon>Micromonosporaceae</taxon>
        <taxon>Paractinoplanes</taxon>
    </lineage>
</organism>
<name>A0A919TIL9_9ACTN</name>
<reference evidence="2 3" key="1">
    <citation type="submission" date="2021-03" db="EMBL/GenBank/DDBJ databases">
        <title>Whole genome shotgun sequence of Actinoplanes toevensis NBRC 105298.</title>
        <authorList>
            <person name="Komaki H."/>
            <person name="Tamura T."/>
        </authorList>
    </citation>
    <scope>NUCLEOTIDE SEQUENCE [LARGE SCALE GENOMIC DNA]</scope>
    <source>
        <strain evidence="2 3">NBRC 105298</strain>
    </source>
</reference>
<comment type="caution">
    <text evidence="2">The sequence shown here is derived from an EMBL/GenBank/DDBJ whole genome shotgun (WGS) entry which is preliminary data.</text>
</comment>
<feature type="compositionally biased region" description="Basic and acidic residues" evidence="1">
    <location>
        <begin position="79"/>
        <end position="88"/>
    </location>
</feature>
<accession>A0A919TIL9</accession>
<dbReference type="EMBL" id="BOQN01000096">
    <property type="protein sequence ID" value="GIM95686.1"/>
    <property type="molecule type" value="Genomic_DNA"/>
</dbReference>
<evidence type="ECO:0000313" key="3">
    <source>
        <dbReference type="Proteomes" id="UP000677082"/>
    </source>
</evidence>